<evidence type="ECO:0000259" key="7">
    <source>
        <dbReference type="Pfam" id="PF14322"/>
    </source>
</evidence>
<organism evidence="8 9">
    <name type="scientific">Sphingobacterium cellulitidis</name>
    <dbReference type="NCBI Taxonomy" id="1768011"/>
    <lineage>
        <taxon>Bacteria</taxon>
        <taxon>Pseudomonadati</taxon>
        <taxon>Bacteroidota</taxon>
        <taxon>Sphingobacteriia</taxon>
        <taxon>Sphingobacteriales</taxon>
        <taxon>Sphingobacteriaceae</taxon>
        <taxon>Sphingobacterium</taxon>
    </lineage>
</organism>
<comment type="caution">
    <text evidence="8">The sequence shown here is derived from an EMBL/GenBank/DDBJ whole genome shotgun (WGS) entry which is preliminary data.</text>
</comment>
<dbReference type="Proteomes" id="UP000614460">
    <property type="component" value="Unassembled WGS sequence"/>
</dbReference>
<keyword evidence="9" id="KW-1185">Reference proteome</keyword>
<sequence>MKNIKKYFACILVASATFVSCEKQIFEEPYANLSPTEIFKDPSRVEKAAVGMYDALQNAEYLGGRVLIYADIRGIDCGNPTYFGDIPSFTALNSSNGIVGLAWTAGYRTINEANLFVKNITANPGVVTADKEKQFIAEAKFIRSLSYFYLVNLWAQPYGFTSGATHLGVPLVLTATDAPFAPENQVPRNTVKEVYDQMIKDLEEAAVDLPNSGGTPSINNVGRATKGAAYGLLARINLYKKDYAKALEYANKVEALKVYKLNASPLEGFDTYITPENIFSVAHNGGDNPNTNNALGQHYGPTQRADIQIDPKYVALMSATDLRRTELITEANGAFWTAKYTKVSDWAPILRYSEILLIKAEALANIASGVDANAIALVNQVRTRSKATAVAPASKSDLIAAILNERRIELAFEGQGLFEFLRTGRNLPAHSVVPEYKWGNGRLVFPLPLNDIQRNPQLVQNDGY</sequence>
<name>A0A8H9G3U7_9SPHI</name>
<dbReference type="Pfam" id="PF14322">
    <property type="entry name" value="SusD-like_3"/>
    <property type="match status" value="1"/>
</dbReference>
<dbReference type="EMBL" id="BMKM01000011">
    <property type="protein sequence ID" value="GGE30963.1"/>
    <property type="molecule type" value="Genomic_DNA"/>
</dbReference>
<comment type="similarity">
    <text evidence="2">Belongs to the SusD family.</text>
</comment>
<protein>
    <submittedName>
        <fullName evidence="8">Membrane protein</fullName>
    </submittedName>
</protein>
<evidence type="ECO:0000256" key="3">
    <source>
        <dbReference type="ARBA" id="ARBA00022729"/>
    </source>
</evidence>
<dbReference type="GO" id="GO:0009279">
    <property type="term" value="C:cell outer membrane"/>
    <property type="evidence" value="ECO:0007669"/>
    <property type="project" value="UniProtKB-SubCell"/>
</dbReference>
<evidence type="ECO:0000259" key="6">
    <source>
        <dbReference type="Pfam" id="PF07980"/>
    </source>
</evidence>
<evidence type="ECO:0000256" key="1">
    <source>
        <dbReference type="ARBA" id="ARBA00004442"/>
    </source>
</evidence>
<reference evidence="8" key="1">
    <citation type="journal article" date="2014" name="Int. J. Syst. Evol. Microbiol.">
        <title>Complete genome sequence of Corynebacterium casei LMG S-19264T (=DSM 44701T), isolated from a smear-ripened cheese.</title>
        <authorList>
            <consortium name="US DOE Joint Genome Institute (JGI-PGF)"/>
            <person name="Walter F."/>
            <person name="Albersmeier A."/>
            <person name="Kalinowski J."/>
            <person name="Ruckert C."/>
        </authorList>
    </citation>
    <scope>NUCLEOTIDE SEQUENCE</scope>
    <source>
        <strain evidence="8">CGMCC 1.15966</strain>
    </source>
</reference>
<evidence type="ECO:0000256" key="4">
    <source>
        <dbReference type="ARBA" id="ARBA00023136"/>
    </source>
</evidence>
<dbReference type="InterPro" id="IPR012944">
    <property type="entry name" value="SusD_RagB_dom"/>
</dbReference>
<evidence type="ECO:0000313" key="9">
    <source>
        <dbReference type="Proteomes" id="UP000614460"/>
    </source>
</evidence>
<evidence type="ECO:0000256" key="5">
    <source>
        <dbReference type="ARBA" id="ARBA00023237"/>
    </source>
</evidence>
<dbReference type="AlphaFoldDB" id="A0A8H9G3U7"/>
<dbReference type="CDD" id="cd08977">
    <property type="entry name" value="SusD"/>
    <property type="match status" value="1"/>
</dbReference>
<keyword evidence="3" id="KW-0732">Signal</keyword>
<dbReference type="RefSeq" id="WP_094258494.1">
    <property type="nucleotide sequence ID" value="NZ_BMKM01000011.1"/>
</dbReference>
<dbReference type="InterPro" id="IPR011990">
    <property type="entry name" value="TPR-like_helical_dom_sf"/>
</dbReference>
<feature type="domain" description="SusD-like N-terminal" evidence="7">
    <location>
        <begin position="93"/>
        <end position="238"/>
    </location>
</feature>
<keyword evidence="4" id="KW-0472">Membrane</keyword>
<dbReference type="Gene3D" id="1.25.40.390">
    <property type="match status" value="1"/>
</dbReference>
<reference evidence="8" key="2">
    <citation type="submission" date="2020-09" db="EMBL/GenBank/DDBJ databases">
        <authorList>
            <person name="Sun Q."/>
            <person name="Zhou Y."/>
        </authorList>
    </citation>
    <scope>NUCLEOTIDE SEQUENCE</scope>
    <source>
        <strain evidence="8">CGMCC 1.15966</strain>
    </source>
</reference>
<gene>
    <name evidence="8" type="ORF">GCM10011516_30890</name>
</gene>
<dbReference type="PROSITE" id="PS51257">
    <property type="entry name" value="PROKAR_LIPOPROTEIN"/>
    <property type="match status" value="1"/>
</dbReference>
<accession>A0A8H9G3U7</accession>
<evidence type="ECO:0000256" key="2">
    <source>
        <dbReference type="ARBA" id="ARBA00006275"/>
    </source>
</evidence>
<dbReference type="SUPFAM" id="SSF48452">
    <property type="entry name" value="TPR-like"/>
    <property type="match status" value="1"/>
</dbReference>
<dbReference type="InterPro" id="IPR033985">
    <property type="entry name" value="SusD-like_N"/>
</dbReference>
<keyword evidence="5" id="KW-0998">Cell outer membrane</keyword>
<comment type="subcellular location">
    <subcellularLocation>
        <location evidence="1">Cell outer membrane</location>
    </subcellularLocation>
</comment>
<feature type="domain" description="RagB/SusD" evidence="6">
    <location>
        <begin position="340"/>
        <end position="464"/>
    </location>
</feature>
<evidence type="ECO:0000313" key="8">
    <source>
        <dbReference type="EMBL" id="GGE30963.1"/>
    </source>
</evidence>
<dbReference type="Pfam" id="PF07980">
    <property type="entry name" value="SusD_RagB"/>
    <property type="match status" value="1"/>
</dbReference>
<proteinExistence type="inferred from homology"/>